<keyword evidence="5 8" id="KW-1133">Transmembrane helix</keyword>
<dbReference type="SUPFAM" id="SSF52540">
    <property type="entry name" value="P-loop containing nucleoside triphosphate hydrolases"/>
    <property type="match status" value="1"/>
</dbReference>
<dbReference type="InterPro" id="IPR032689">
    <property type="entry name" value="TraG-D_C"/>
</dbReference>
<evidence type="ECO:0000259" key="9">
    <source>
        <dbReference type="Pfam" id="PF12696"/>
    </source>
</evidence>
<evidence type="ECO:0000256" key="7">
    <source>
        <dbReference type="SAM" id="MobiDB-lite"/>
    </source>
</evidence>
<accession>A0A542ZAX4</accession>
<evidence type="ECO:0000256" key="8">
    <source>
        <dbReference type="SAM" id="Phobius"/>
    </source>
</evidence>
<dbReference type="Gene3D" id="3.40.50.300">
    <property type="entry name" value="P-loop containing nucleotide triphosphate hydrolases"/>
    <property type="match status" value="1"/>
</dbReference>
<dbReference type="InterPro" id="IPR003688">
    <property type="entry name" value="TraG/VirD4"/>
</dbReference>
<evidence type="ECO:0000313" key="10">
    <source>
        <dbReference type="EMBL" id="TQL57475.1"/>
    </source>
</evidence>
<dbReference type="EMBL" id="VFOS01000004">
    <property type="protein sequence ID" value="TQL57475.1"/>
    <property type="molecule type" value="Genomic_DNA"/>
</dbReference>
<dbReference type="Pfam" id="PF02534">
    <property type="entry name" value="T4SS-DNA_transf"/>
    <property type="match status" value="1"/>
</dbReference>
<comment type="subcellular location">
    <subcellularLocation>
        <location evidence="1">Cell membrane</location>
        <topology evidence="1">Multi-pass membrane protein</topology>
    </subcellularLocation>
</comment>
<evidence type="ECO:0000256" key="6">
    <source>
        <dbReference type="ARBA" id="ARBA00023136"/>
    </source>
</evidence>
<sequence>MKYIGKELWLPIAAIAVFAASAILVFAGKFATFISCGQWPRESEQNLFSGFLYIAHLQDAAGAFGKAGTCTTTTAPAYITMGILVVLVITIAVTIYTRWRNWRLSPAWFRKDLLSRKEIAAGREVDKTVGTKITKIRGQQVRPSLRTRRELTAPDVAWLLGHSHRVKVWLCLEDAVLLIGPPRSGKGFTILTSAIVEAPGAVVTTSTRGDNMEATILARSQVGPVYLFDPEGVTGRETTIRWSPVRGCEDGAIAKKRASVLITGTGLSPTGNNAEWAGKAADILQCLLHAAAVGQVPLTELHEWTKSPAAARRAVTILETKSNLHWAPMLAAVLDEEPRSLANKWFGVSSALSALDVPEVRAVFEVGPGEQQFDPEVFLLSSGTLYLVAEPRSAVGGVSGVGVFFSMLLDDIRATAHKIAMRSPGGRLDPPAAFILDEIANLHPWAGLPEAMAAGSGEGLQCVAVFQSRNQIRDGYGSEAAGTIWEAATRKLLLGSASDTDDLRNLSDLLGIREERISTQSWSASSDTNHSEQVRERPVLSVEELRRLPEGNALLVAGRARPILVDLIPHPERPWAEHITASKKWHQSHPAHSLAPGQRAATFSQGARP</sequence>
<comment type="caution">
    <text evidence="10">The sequence shown here is derived from an EMBL/GenBank/DDBJ whole genome shotgun (WGS) entry which is preliminary data.</text>
</comment>
<comment type="similarity">
    <text evidence="2">Belongs to the VirD4/TraG family.</text>
</comment>
<evidence type="ECO:0000313" key="11">
    <source>
        <dbReference type="Proteomes" id="UP000315389"/>
    </source>
</evidence>
<feature type="domain" description="TraD/TraG TraM recognition site" evidence="9">
    <location>
        <begin position="431"/>
        <end position="549"/>
    </location>
</feature>
<feature type="region of interest" description="Disordered" evidence="7">
    <location>
        <begin position="581"/>
        <end position="609"/>
    </location>
</feature>
<dbReference type="Pfam" id="PF12696">
    <property type="entry name" value="TraG-D_C"/>
    <property type="match status" value="1"/>
</dbReference>
<evidence type="ECO:0000256" key="3">
    <source>
        <dbReference type="ARBA" id="ARBA00022475"/>
    </source>
</evidence>
<keyword evidence="11" id="KW-1185">Reference proteome</keyword>
<dbReference type="Proteomes" id="UP000315389">
    <property type="component" value="Unassembled WGS sequence"/>
</dbReference>
<evidence type="ECO:0000256" key="4">
    <source>
        <dbReference type="ARBA" id="ARBA00022692"/>
    </source>
</evidence>
<protein>
    <submittedName>
        <fullName evidence="10">Type IV secretory system conjugative DNA transfer VirD4/TraG family protein</fullName>
    </submittedName>
</protein>
<proteinExistence type="inferred from homology"/>
<keyword evidence="3" id="KW-1003">Cell membrane</keyword>
<dbReference type="PANTHER" id="PTHR37937">
    <property type="entry name" value="CONJUGATIVE TRANSFER: DNA TRANSPORT"/>
    <property type="match status" value="1"/>
</dbReference>
<dbReference type="InterPro" id="IPR027417">
    <property type="entry name" value="P-loop_NTPase"/>
</dbReference>
<evidence type="ECO:0000256" key="1">
    <source>
        <dbReference type="ARBA" id="ARBA00004651"/>
    </source>
</evidence>
<keyword evidence="4 8" id="KW-0812">Transmembrane</keyword>
<dbReference type="AlphaFoldDB" id="A0A542ZAX4"/>
<keyword evidence="6 8" id="KW-0472">Membrane</keyword>
<dbReference type="PANTHER" id="PTHR37937:SF1">
    <property type="entry name" value="CONJUGATIVE TRANSFER: DNA TRANSPORT"/>
    <property type="match status" value="1"/>
</dbReference>
<evidence type="ECO:0000256" key="5">
    <source>
        <dbReference type="ARBA" id="ARBA00022989"/>
    </source>
</evidence>
<dbReference type="RefSeq" id="WP_170222729.1">
    <property type="nucleotide sequence ID" value="NZ_BAAASV010000002.1"/>
</dbReference>
<evidence type="ECO:0000256" key="2">
    <source>
        <dbReference type="ARBA" id="ARBA00008806"/>
    </source>
</evidence>
<feature type="transmembrane region" description="Helical" evidence="8">
    <location>
        <begin position="77"/>
        <end position="96"/>
    </location>
</feature>
<organism evidence="10 11">
    <name type="scientific">Rarobacter faecitabidus</name>
    <dbReference type="NCBI Taxonomy" id="13243"/>
    <lineage>
        <taxon>Bacteria</taxon>
        <taxon>Bacillati</taxon>
        <taxon>Actinomycetota</taxon>
        <taxon>Actinomycetes</taxon>
        <taxon>Micrococcales</taxon>
        <taxon>Rarobacteraceae</taxon>
        <taxon>Rarobacter</taxon>
    </lineage>
</organism>
<dbReference type="CDD" id="cd01127">
    <property type="entry name" value="TrwB_TraG_TraD_VirD4"/>
    <property type="match status" value="1"/>
</dbReference>
<feature type="transmembrane region" description="Helical" evidence="8">
    <location>
        <begin position="12"/>
        <end position="34"/>
    </location>
</feature>
<name>A0A542ZAX4_RARFA</name>
<reference evidence="10 11" key="1">
    <citation type="submission" date="2019-06" db="EMBL/GenBank/DDBJ databases">
        <title>Sequencing the genomes of 1000 actinobacteria strains.</title>
        <authorList>
            <person name="Klenk H.-P."/>
        </authorList>
    </citation>
    <scope>NUCLEOTIDE SEQUENCE [LARGE SCALE GENOMIC DNA]</scope>
    <source>
        <strain evidence="10 11">DSM 4813</strain>
    </source>
</reference>
<gene>
    <name evidence="10" type="ORF">FB461_2212</name>
</gene>
<dbReference type="InterPro" id="IPR051539">
    <property type="entry name" value="T4SS-coupling_protein"/>
</dbReference>
<dbReference type="GO" id="GO:0005886">
    <property type="term" value="C:plasma membrane"/>
    <property type="evidence" value="ECO:0007669"/>
    <property type="project" value="UniProtKB-SubCell"/>
</dbReference>